<keyword evidence="4" id="KW-1015">Disulfide bond</keyword>
<keyword evidence="2 7" id="KW-0732">Signal</keyword>
<accession>A0ABD1CVA1</accession>
<evidence type="ECO:0000256" key="7">
    <source>
        <dbReference type="SAM" id="SignalP"/>
    </source>
</evidence>
<dbReference type="InterPro" id="IPR036508">
    <property type="entry name" value="Chitin-bd_dom_sf"/>
</dbReference>
<evidence type="ECO:0000256" key="1">
    <source>
        <dbReference type="ARBA" id="ARBA00022669"/>
    </source>
</evidence>
<dbReference type="SMART" id="SM00494">
    <property type="entry name" value="ChtBD2"/>
    <property type="match status" value="1"/>
</dbReference>
<dbReference type="EMBL" id="JBEHCU010009176">
    <property type="protein sequence ID" value="KAL1380365.1"/>
    <property type="molecule type" value="Genomic_DNA"/>
</dbReference>
<dbReference type="Gene3D" id="2.170.140.10">
    <property type="entry name" value="Chitin binding domain"/>
    <property type="match status" value="1"/>
</dbReference>
<gene>
    <name evidence="10" type="ORF">pipiens_013250</name>
    <name evidence="9" type="ORF">pipiens_014255</name>
</gene>
<keyword evidence="5" id="KW-0325">Glycoprotein</keyword>
<dbReference type="InterPro" id="IPR002557">
    <property type="entry name" value="Chitin-bd_dom"/>
</dbReference>
<comment type="caution">
    <text evidence="9">The sequence shown here is derived from an EMBL/GenBank/DDBJ whole genome shotgun (WGS) entry which is preliminary data.</text>
</comment>
<feature type="signal peptide" evidence="7">
    <location>
        <begin position="1"/>
        <end position="17"/>
    </location>
</feature>
<name>A0ABD1CVA1_CULPP</name>
<feature type="region of interest" description="Disordered" evidence="6">
    <location>
        <begin position="57"/>
        <end position="89"/>
    </location>
</feature>
<feature type="compositionally biased region" description="Pro residues" evidence="6">
    <location>
        <begin position="57"/>
        <end position="78"/>
    </location>
</feature>
<evidence type="ECO:0000256" key="2">
    <source>
        <dbReference type="ARBA" id="ARBA00022729"/>
    </source>
</evidence>
<dbReference type="PANTHER" id="PTHR23301:SF0">
    <property type="entry name" value="CHITIN-BINDING TYPE-2 DOMAIN-CONTAINING PROTEIN-RELATED"/>
    <property type="match status" value="1"/>
</dbReference>
<dbReference type="Pfam" id="PF01607">
    <property type="entry name" value="CBM_14"/>
    <property type="match status" value="1"/>
</dbReference>
<feature type="domain" description="Chitin-binding type-2" evidence="8">
    <location>
        <begin position="96"/>
        <end position="154"/>
    </location>
</feature>
<evidence type="ECO:0000313" key="11">
    <source>
        <dbReference type="Proteomes" id="UP001562425"/>
    </source>
</evidence>
<proteinExistence type="predicted"/>
<evidence type="ECO:0000256" key="3">
    <source>
        <dbReference type="ARBA" id="ARBA00022737"/>
    </source>
</evidence>
<evidence type="ECO:0000259" key="8">
    <source>
        <dbReference type="PROSITE" id="PS50940"/>
    </source>
</evidence>
<organism evidence="9 11">
    <name type="scientific">Culex pipiens pipiens</name>
    <name type="common">Northern house mosquito</name>
    <dbReference type="NCBI Taxonomy" id="38569"/>
    <lineage>
        <taxon>Eukaryota</taxon>
        <taxon>Metazoa</taxon>
        <taxon>Ecdysozoa</taxon>
        <taxon>Arthropoda</taxon>
        <taxon>Hexapoda</taxon>
        <taxon>Insecta</taxon>
        <taxon>Pterygota</taxon>
        <taxon>Neoptera</taxon>
        <taxon>Endopterygota</taxon>
        <taxon>Diptera</taxon>
        <taxon>Nematocera</taxon>
        <taxon>Culicoidea</taxon>
        <taxon>Culicidae</taxon>
        <taxon>Culicinae</taxon>
        <taxon>Culicini</taxon>
        <taxon>Culex</taxon>
        <taxon>Culex</taxon>
    </lineage>
</organism>
<dbReference type="GO" id="GO:0008061">
    <property type="term" value="F:chitin binding"/>
    <property type="evidence" value="ECO:0007669"/>
    <property type="project" value="UniProtKB-KW"/>
</dbReference>
<keyword evidence="3" id="KW-0677">Repeat</keyword>
<dbReference type="EMBL" id="JBEHCU010008494">
    <property type="protein sequence ID" value="KAL1382288.1"/>
    <property type="molecule type" value="Genomic_DNA"/>
</dbReference>
<evidence type="ECO:0000256" key="4">
    <source>
        <dbReference type="ARBA" id="ARBA00023157"/>
    </source>
</evidence>
<sequence length="241" mass="25114">MKVFLLVVTTLVVAINAQSESKQFMPPVPSPSMPLPPIPSPSMPLPPIPSPSLPPVPVPSPSWPPVPVPSPSMPPQPSPGTGGGGNGGNINNCPLDSRCPAVNPVTPVLLPNGVCTRFLKCHNGRACQYDCPPGLHFNREKLVCDWPEQACCDPSVPCRPADNGNATNLDSKATIPISIAIRSNSAATNLDPKATIAIPNPTTDPLAVRAPATDLEPISVRSDSTAARWRSVGIGDGDATR</sequence>
<dbReference type="PROSITE" id="PS50940">
    <property type="entry name" value="CHIT_BIND_II"/>
    <property type="match status" value="1"/>
</dbReference>
<dbReference type="AlphaFoldDB" id="A0ABD1CVA1"/>
<dbReference type="SUPFAM" id="SSF57625">
    <property type="entry name" value="Invertebrate chitin-binding proteins"/>
    <property type="match status" value="1"/>
</dbReference>
<evidence type="ECO:0000313" key="10">
    <source>
        <dbReference type="EMBL" id="KAL1382288.1"/>
    </source>
</evidence>
<dbReference type="InterPro" id="IPR051940">
    <property type="entry name" value="Chitin_bind-dev_reg"/>
</dbReference>
<evidence type="ECO:0000256" key="6">
    <source>
        <dbReference type="SAM" id="MobiDB-lite"/>
    </source>
</evidence>
<keyword evidence="11" id="KW-1185">Reference proteome</keyword>
<keyword evidence="1" id="KW-0147">Chitin-binding</keyword>
<dbReference type="PANTHER" id="PTHR23301">
    <property type="entry name" value="CHITIN BINDING PERITROPHIN-A"/>
    <property type="match status" value="1"/>
</dbReference>
<feature type="chain" id="PRO_5044723310" description="Chitin-binding type-2 domain-containing protein" evidence="7">
    <location>
        <begin position="18"/>
        <end position="241"/>
    </location>
</feature>
<dbReference type="Proteomes" id="UP001562425">
    <property type="component" value="Unassembled WGS sequence"/>
</dbReference>
<evidence type="ECO:0000256" key="5">
    <source>
        <dbReference type="ARBA" id="ARBA00023180"/>
    </source>
</evidence>
<protein>
    <recommendedName>
        <fullName evidence="8">Chitin-binding type-2 domain-containing protein</fullName>
    </recommendedName>
</protein>
<evidence type="ECO:0000313" key="9">
    <source>
        <dbReference type="EMBL" id="KAL1380365.1"/>
    </source>
</evidence>
<reference evidence="9 11" key="1">
    <citation type="submission" date="2024-05" db="EMBL/GenBank/DDBJ databases">
        <title>Culex pipiens pipiens assembly and annotation.</title>
        <authorList>
            <person name="Alout H."/>
            <person name="Durand T."/>
        </authorList>
    </citation>
    <scope>NUCLEOTIDE SEQUENCE [LARGE SCALE GENOMIC DNA]</scope>
    <source>
        <strain evidence="9">HA-2024</strain>
        <tissue evidence="9">Whole body</tissue>
    </source>
</reference>